<sequence>MKNSTRKVGVSIVEMYVNAISDVYSVQQSRGANIYPHPHSGVVKALPTSHRREKHEQICANTLTLVLYTSDSGVSGRMDIENMYTAIQNSYIIHITCIFASYPTNPTRMGLDELKPGNTKRAKNTGLKYL</sequence>
<dbReference type="AlphaFoldDB" id="A0A2P4XXB2"/>
<evidence type="ECO:0000313" key="2">
    <source>
        <dbReference type="Proteomes" id="UP000237271"/>
    </source>
</evidence>
<proteinExistence type="predicted"/>
<evidence type="ECO:0000313" key="1">
    <source>
        <dbReference type="EMBL" id="POM70204.1"/>
    </source>
</evidence>
<reference evidence="1 2" key="1">
    <citation type="journal article" date="2017" name="Genome Biol. Evol.">
        <title>Phytophthora megakarya and P. palmivora, closely related causal agents of cacao black pod rot, underwent increases in genome sizes and gene numbers by different mechanisms.</title>
        <authorList>
            <person name="Ali S.S."/>
            <person name="Shao J."/>
            <person name="Lary D.J."/>
            <person name="Kronmiller B."/>
            <person name="Shen D."/>
            <person name="Strem M.D."/>
            <person name="Amoako-Attah I."/>
            <person name="Akrofi A.Y."/>
            <person name="Begoude B.A."/>
            <person name="Ten Hoopen G.M."/>
            <person name="Coulibaly K."/>
            <person name="Kebe B.I."/>
            <person name="Melnick R.L."/>
            <person name="Guiltinan M.J."/>
            <person name="Tyler B.M."/>
            <person name="Meinhardt L.W."/>
            <person name="Bailey B.A."/>
        </authorList>
    </citation>
    <scope>NUCLEOTIDE SEQUENCE [LARGE SCALE GENOMIC DNA]</scope>
    <source>
        <strain evidence="2">sbr112.9</strain>
    </source>
</reference>
<dbReference type="EMBL" id="NCKW01007264">
    <property type="protein sequence ID" value="POM70204.1"/>
    <property type="molecule type" value="Genomic_DNA"/>
</dbReference>
<protein>
    <submittedName>
        <fullName evidence="1">Uncharacterized protein</fullName>
    </submittedName>
</protein>
<keyword evidence="2" id="KW-1185">Reference proteome</keyword>
<dbReference type="Proteomes" id="UP000237271">
    <property type="component" value="Unassembled WGS sequence"/>
</dbReference>
<name>A0A2P4XXB2_9STRA</name>
<comment type="caution">
    <text evidence="1">The sequence shown here is derived from an EMBL/GenBank/DDBJ whole genome shotgun (WGS) entry which is preliminary data.</text>
</comment>
<organism evidence="1 2">
    <name type="scientific">Phytophthora palmivora</name>
    <dbReference type="NCBI Taxonomy" id="4796"/>
    <lineage>
        <taxon>Eukaryota</taxon>
        <taxon>Sar</taxon>
        <taxon>Stramenopiles</taxon>
        <taxon>Oomycota</taxon>
        <taxon>Peronosporomycetes</taxon>
        <taxon>Peronosporales</taxon>
        <taxon>Peronosporaceae</taxon>
        <taxon>Phytophthora</taxon>
    </lineage>
</organism>
<accession>A0A2P4XXB2</accession>
<gene>
    <name evidence="1" type="ORF">PHPALM_13389</name>
</gene>